<dbReference type="SUPFAM" id="SSF51695">
    <property type="entry name" value="PLC-like phosphodiesterases"/>
    <property type="match status" value="1"/>
</dbReference>
<evidence type="ECO:0000313" key="4">
    <source>
        <dbReference type="EMBL" id="QQB14434.1"/>
    </source>
</evidence>
<feature type="signal peptide" evidence="2">
    <location>
        <begin position="1"/>
        <end position="32"/>
    </location>
</feature>
<dbReference type="PANTHER" id="PTHR46211:SF14">
    <property type="entry name" value="GLYCEROPHOSPHODIESTER PHOSPHODIESTERASE"/>
    <property type="match status" value="1"/>
</dbReference>
<gene>
    <name evidence="4" type="ORF">I6H47_17165</name>
</gene>
<evidence type="ECO:0000256" key="1">
    <source>
        <dbReference type="SAM" id="MobiDB-lite"/>
    </source>
</evidence>
<dbReference type="Pfam" id="PF03009">
    <property type="entry name" value="GDPD"/>
    <property type="match status" value="1"/>
</dbReference>
<evidence type="ECO:0000256" key="2">
    <source>
        <dbReference type="SAM" id="SignalP"/>
    </source>
</evidence>
<feature type="region of interest" description="Disordered" evidence="1">
    <location>
        <begin position="33"/>
        <end position="53"/>
    </location>
</feature>
<dbReference type="PANTHER" id="PTHR46211">
    <property type="entry name" value="GLYCEROPHOSPHORYL DIESTER PHOSPHODIESTERASE"/>
    <property type="match status" value="1"/>
</dbReference>
<dbReference type="Proteomes" id="UP000595374">
    <property type="component" value="Chromosome"/>
</dbReference>
<name>A0A7T4DK59_9MICO</name>
<reference evidence="4 5" key="1">
    <citation type="submission" date="2020-12" db="EMBL/GenBank/DDBJ databases">
        <title>FDA dAtabase for Regulatory Grade micrObial Sequences (FDA-ARGOS): Supporting development and validation of Infectious Disease Dx tests.</title>
        <authorList>
            <person name="Sproer C."/>
            <person name="Gronow S."/>
            <person name="Severitt S."/>
            <person name="Schroder I."/>
            <person name="Tallon L."/>
            <person name="Sadzewicz L."/>
            <person name="Zhao X."/>
            <person name="Boylan J."/>
            <person name="Ott S."/>
            <person name="Bowen H."/>
            <person name="Vavikolanu K."/>
            <person name="Mehta A."/>
            <person name="Aluvathingal J."/>
            <person name="Nadendla S."/>
            <person name="Lowell S."/>
            <person name="Myers T."/>
            <person name="Yan Y."/>
            <person name="Sichtig H."/>
        </authorList>
    </citation>
    <scope>NUCLEOTIDE SEQUENCE [LARGE SCALE GENOMIC DNA]</scope>
    <source>
        <strain evidence="4 5">FDAARGOS_990</strain>
    </source>
</reference>
<dbReference type="EMBL" id="CP065989">
    <property type="protein sequence ID" value="QQB14434.1"/>
    <property type="molecule type" value="Genomic_DNA"/>
</dbReference>
<accession>A0A7T4DK59</accession>
<evidence type="ECO:0000259" key="3">
    <source>
        <dbReference type="PROSITE" id="PS51704"/>
    </source>
</evidence>
<dbReference type="AlphaFoldDB" id="A0A7T4DK59"/>
<feature type="chain" id="PRO_5032506005" evidence="2">
    <location>
        <begin position="33"/>
        <end position="284"/>
    </location>
</feature>
<keyword evidence="2" id="KW-0732">Signal</keyword>
<organism evidence="4 5">
    <name type="scientific">Brevibacterium casei</name>
    <dbReference type="NCBI Taxonomy" id="33889"/>
    <lineage>
        <taxon>Bacteria</taxon>
        <taxon>Bacillati</taxon>
        <taxon>Actinomycetota</taxon>
        <taxon>Actinomycetes</taxon>
        <taxon>Micrococcales</taxon>
        <taxon>Brevibacteriaceae</taxon>
        <taxon>Brevibacterium</taxon>
    </lineage>
</organism>
<dbReference type="GO" id="GO:0008081">
    <property type="term" value="F:phosphoric diester hydrolase activity"/>
    <property type="evidence" value="ECO:0007669"/>
    <property type="project" value="InterPro"/>
</dbReference>
<dbReference type="PROSITE" id="PS51704">
    <property type="entry name" value="GP_PDE"/>
    <property type="match status" value="1"/>
</dbReference>
<dbReference type="GO" id="GO:0006629">
    <property type="term" value="P:lipid metabolic process"/>
    <property type="evidence" value="ECO:0007669"/>
    <property type="project" value="InterPro"/>
</dbReference>
<dbReference type="InterPro" id="IPR030395">
    <property type="entry name" value="GP_PDE_dom"/>
</dbReference>
<protein>
    <submittedName>
        <fullName evidence="4">Glycerophosphodiester phosphodiesterase</fullName>
    </submittedName>
</protein>
<proteinExistence type="predicted"/>
<dbReference type="Gene3D" id="3.20.20.190">
    <property type="entry name" value="Phosphatidylinositol (PI) phosphodiesterase"/>
    <property type="match status" value="1"/>
</dbReference>
<feature type="compositionally biased region" description="Low complexity" evidence="1">
    <location>
        <begin position="42"/>
        <end position="53"/>
    </location>
</feature>
<dbReference type="PROSITE" id="PS51257">
    <property type="entry name" value="PROKAR_LIPOPROTEIN"/>
    <property type="match status" value="1"/>
</dbReference>
<sequence length="284" mass="29385">MISTNKSPLRRFTLTAAATMFTLVAAAGCATSAPETAVDPGSTGDTATSDTASVADLSSPVTISHRGGALVYPEESMEGFTASAQDGFLPEMDIQFLSDGTPVLIHDDTADRTLNGATGPIRDLTLEQWDAATIANPTGGAPAETVTLTELLDELGGEVVLVPEIKPGATSAEVDSVLDEFTERGLTASLIVQSFDFDTAATIADRGFTSLYLFDGTLPEQTPEQIAAAGITWVGPNRSLPADDVAALTTAGLQVAPYGLTSAEDVAALPDGVAGWFTDDPWDE</sequence>
<feature type="domain" description="GP-PDE" evidence="3">
    <location>
        <begin position="60"/>
        <end position="284"/>
    </location>
</feature>
<dbReference type="RefSeq" id="WP_198499501.1">
    <property type="nucleotide sequence ID" value="NZ_CP065989.1"/>
</dbReference>
<dbReference type="CDD" id="cd08556">
    <property type="entry name" value="GDPD"/>
    <property type="match status" value="1"/>
</dbReference>
<evidence type="ECO:0000313" key="5">
    <source>
        <dbReference type="Proteomes" id="UP000595374"/>
    </source>
</evidence>
<dbReference type="InterPro" id="IPR017946">
    <property type="entry name" value="PLC-like_Pdiesterase_TIM-brl"/>
</dbReference>